<evidence type="ECO:0000313" key="3">
    <source>
        <dbReference type="Proteomes" id="UP000823201"/>
    </source>
</evidence>
<feature type="domain" description="Integrase SAM-like N-terminal" evidence="1">
    <location>
        <begin position="18"/>
        <end position="55"/>
    </location>
</feature>
<accession>A0ABS2Q7L0</accession>
<evidence type="ECO:0000259" key="1">
    <source>
        <dbReference type="Pfam" id="PF02899"/>
    </source>
</evidence>
<gene>
    <name evidence="2" type="ORF">JOC27_001232</name>
</gene>
<comment type="caution">
    <text evidence="2">The sequence shown here is derived from an EMBL/GenBank/DDBJ whole genome shotgun (WGS) entry which is preliminary data.</text>
</comment>
<protein>
    <submittedName>
        <fullName evidence="2">Site-specific recombinase XerD</fullName>
    </submittedName>
</protein>
<sequence>MKKNEMQFYLLLRDFLGEYLIEKRNFSAKTANAYRQSLTLLRKYFKEAKGIGFERMGFSLYKRELIYEFLCG</sequence>
<dbReference type="Pfam" id="PF02899">
    <property type="entry name" value="Phage_int_SAM_1"/>
    <property type="match status" value="1"/>
</dbReference>
<reference evidence="2 3" key="1">
    <citation type="submission" date="2021-01" db="EMBL/GenBank/DDBJ databases">
        <title>Genomic Encyclopedia of Type Strains, Phase IV (KMG-IV): sequencing the most valuable type-strain genomes for metagenomic binning, comparative biology and taxonomic classification.</title>
        <authorList>
            <person name="Goeker M."/>
        </authorList>
    </citation>
    <scope>NUCLEOTIDE SEQUENCE [LARGE SCALE GENOMIC DNA]</scope>
    <source>
        <strain evidence="2 3">DSM 100968</strain>
    </source>
</reference>
<dbReference type="InterPro" id="IPR004107">
    <property type="entry name" value="Integrase_SAM-like_N"/>
</dbReference>
<organism evidence="2 3">
    <name type="scientific">Sporolactobacillus spathodeae</name>
    <dbReference type="NCBI Taxonomy" id="1465502"/>
    <lineage>
        <taxon>Bacteria</taxon>
        <taxon>Bacillati</taxon>
        <taxon>Bacillota</taxon>
        <taxon>Bacilli</taxon>
        <taxon>Bacillales</taxon>
        <taxon>Sporolactobacillaceae</taxon>
        <taxon>Sporolactobacillus</taxon>
    </lineage>
</organism>
<dbReference type="EMBL" id="JAFBEV010000008">
    <property type="protein sequence ID" value="MBM7657782.1"/>
    <property type="molecule type" value="Genomic_DNA"/>
</dbReference>
<keyword evidence="3" id="KW-1185">Reference proteome</keyword>
<dbReference type="RefSeq" id="WP_205006100.1">
    <property type="nucleotide sequence ID" value="NZ_CBCRXA010000006.1"/>
</dbReference>
<name>A0ABS2Q7L0_9BACL</name>
<dbReference type="Proteomes" id="UP000823201">
    <property type="component" value="Unassembled WGS sequence"/>
</dbReference>
<proteinExistence type="predicted"/>
<evidence type="ECO:0000313" key="2">
    <source>
        <dbReference type="EMBL" id="MBM7657782.1"/>
    </source>
</evidence>